<dbReference type="RefSeq" id="WP_101354032.1">
    <property type="nucleotide sequence ID" value="NZ_PIQO01000006.1"/>
</dbReference>
<dbReference type="GO" id="GO:0003677">
    <property type="term" value="F:DNA binding"/>
    <property type="evidence" value="ECO:0007669"/>
    <property type="project" value="UniProtKB-KW"/>
</dbReference>
<reference evidence="1 2" key="1">
    <citation type="submission" date="2017-11" db="EMBL/GenBank/DDBJ databases">
        <title>Bacillus camelliae sp. nov., isolated from pu'er tea.</title>
        <authorList>
            <person name="Niu L."/>
        </authorList>
    </citation>
    <scope>NUCLEOTIDE SEQUENCE [LARGE SCALE GENOMIC DNA]</scope>
    <source>
        <strain evidence="1 2">7578-1</strain>
    </source>
</reference>
<accession>A0A2N3LK93</accession>
<sequence>MNIYQKLVEVRKSVPYLQKEAQGAQYQYVGSSQVLAAVRAKMDELGLLLTVKVIGHNVQSETVENRDKYDKLKKTTTYFTELDLEFTWINADNPEETLTLPFYGQGVDIAGEKGVGKALTYAEKYFLLKQFNIATDKDDPDSFQEKSESYRKPDPISAHDLGTLKARVLEFAQLRNKTDAEVYAVLNISDLESLNEREAKLSITKLNGWIASAKKELSKKGA</sequence>
<name>A0A2N3LK93_9BACI</name>
<dbReference type="AlphaFoldDB" id="A0A2N3LK93"/>
<dbReference type="InterPro" id="IPR007499">
    <property type="entry name" value="ERF_bacteria_virus"/>
</dbReference>
<comment type="caution">
    <text evidence="1">The sequence shown here is derived from an EMBL/GenBank/DDBJ whole genome shotgun (WGS) entry which is preliminary data.</text>
</comment>
<gene>
    <name evidence="1" type="ORF">CWO92_09790</name>
</gene>
<organism evidence="1 2">
    <name type="scientific">Heyndrickxia camelliae</name>
    <dbReference type="NCBI Taxonomy" id="1707093"/>
    <lineage>
        <taxon>Bacteria</taxon>
        <taxon>Bacillati</taxon>
        <taxon>Bacillota</taxon>
        <taxon>Bacilli</taxon>
        <taxon>Bacillales</taxon>
        <taxon>Bacillaceae</taxon>
        <taxon>Heyndrickxia</taxon>
    </lineage>
</organism>
<protein>
    <submittedName>
        <fullName evidence="1">Single-stranded DNA-binding protein</fullName>
    </submittedName>
</protein>
<proteinExistence type="predicted"/>
<keyword evidence="1" id="KW-0238">DNA-binding</keyword>
<dbReference type="OrthoDB" id="1976435at2"/>
<dbReference type="Proteomes" id="UP000233440">
    <property type="component" value="Unassembled WGS sequence"/>
</dbReference>
<dbReference type="Pfam" id="PF04404">
    <property type="entry name" value="ERF"/>
    <property type="match status" value="1"/>
</dbReference>
<evidence type="ECO:0000313" key="2">
    <source>
        <dbReference type="Proteomes" id="UP000233440"/>
    </source>
</evidence>
<evidence type="ECO:0000313" key="1">
    <source>
        <dbReference type="EMBL" id="PKR85050.1"/>
    </source>
</evidence>
<keyword evidence="2" id="KW-1185">Reference proteome</keyword>
<dbReference type="EMBL" id="PIQO01000006">
    <property type="protein sequence ID" value="PKR85050.1"/>
    <property type="molecule type" value="Genomic_DNA"/>
</dbReference>